<comment type="caution">
    <text evidence="5">The sequence shown here is derived from an EMBL/GenBank/DDBJ whole genome shotgun (WGS) entry which is preliminary data.</text>
</comment>
<dbReference type="OrthoDB" id="4664297at2759"/>
<dbReference type="AlphaFoldDB" id="A0A1Y2ABG6"/>
<dbReference type="Pfam" id="PF05691">
    <property type="entry name" value="Raffinose_syn"/>
    <property type="match status" value="1"/>
</dbReference>
<proteinExistence type="inferred from homology"/>
<dbReference type="InterPro" id="IPR008811">
    <property type="entry name" value="Glycosyl_hydrolases_36"/>
</dbReference>
<comment type="similarity">
    <text evidence="2">Belongs to the glycosyl hydrolases 36 family.</text>
</comment>
<sequence>MYARLTSYPALGQSTTIAPGKETVRITVLIESAFASEKAWNVSLWHNFEDRDNWKSQSLQPATEAPSILSIRPDGSPEVRQHWFSVDLPGRPKHGSSFSFTFTFRAANDEPWKWANDQFSTSDGHILYQSALSTEGDLDQYISDLPAYLQIGKEVSDTPETLLWSVSSPVNAASGKASGFSNNNLGQPTSFSRWFALVRLWSPWLAPRQGKGEFKPDKEAVLAAFERDDGSHLVVLALSGVDDVLTCLHHDGSGNITINSRNDSEEDGIARLIISVGNSLDYALAAAMYHARKVVMKYEVASGQMSAEMQALADGVEPEWLENWYDGLTYCTWNALGQKLTEDKIFNALDSLQKNDINITNLIIDDNWQSLDHEGGYQFSNAMTEFEATKTGFPRGLKATVKDIRDKHDNIQHVAVWHALFGYWGGIAPDGKIAKEYKTVSVQKKNGVSGGKMLVVAEEDVNRFYRDFYQFLNSCGVDSVKTDAQFFVDELDDASDRRNLIRAYQDAWSINQLRYFSARAISCMSQSPQIIFHSQLPSNKPRVLLRNSDDFFPEVPASHPWHIFCNAHNAIFNSYLNILPDWDMFQTSHEWASFHASARCVSGGPIYITDVPGKHDVDLINQMTGKTPRGKTVILRPHTVGKSLQAYNGYEDPVLLKVGTYVGLARTGVSIIGVWNCTQHSLAEYIALDQFPGAETGKYVLRSHKTGRVTAPMAAEEHTGFIFLDLPVQGWEILSAFPLSSFKLRRSHPAEGPSEISVAVLGVLGKMTGAAAIVNSDSYIEESSGRLRIWTSLKILGTYGLYISDLSKRSLKDDFIALIFGKPIPFHCVKISDVCENVLEIDTARAWKETDSRAGWSNEVSVEVMIR</sequence>
<dbReference type="InterPro" id="IPR017853">
    <property type="entry name" value="GH"/>
</dbReference>
<keyword evidence="3" id="KW-0119">Carbohydrate metabolism</keyword>
<dbReference type="PANTHER" id="PTHR31268:SF32">
    <property type="entry name" value="GALACTINOL--SUCROSE GALACTOSYLTRANSFERASE 2-RELATED"/>
    <property type="match status" value="1"/>
</dbReference>
<evidence type="ECO:0000256" key="3">
    <source>
        <dbReference type="ARBA" id="ARBA00023277"/>
    </source>
</evidence>
<dbReference type="Proteomes" id="UP000193144">
    <property type="component" value="Unassembled WGS sequence"/>
</dbReference>
<dbReference type="STRING" id="1231657.A0A1Y2ABG6"/>
<organism evidence="5 6">
    <name type="scientific">Clohesyomyces aquaticus</name>
    <dbReference type="NCBI Taxonomy" id="1231657"/>
    <lineage>
        <taxon>Eukaryota</taxon>
        <taxon>Fungi</taxon>
        <taxon>Dikarya</taxon>
        <taxon>Ascomycota</taxon>
        <taxon>Pezizomycotina</taxon>
        <taxon>Dothideomycetes</taxon>
        <taxon>Pleosporomycetidae</taxon>
        <taxon>Pleosporales</taxon>
        <taxon>Lindgomycetaceae</taxon>
        <taxon>Clohesyomyces</taxon>
    </lineage>
</organism>
<dbReference type="GO" id="GO:0004557">
    <property type="term" value="F:alpha-galactosidase activity"/>
    <property type="evidence" value="ECO:0007669"/>
    <property type="project" value="UniProtKB-EC"/>
</dbReference>
<evidence type="ECO:0000313" key="5">
    <source>
        <dbReference type="EMBL" id="ORY19899.1"/>
    </source>
</evidence>
<protein>
    <submittedName>
        <fullName evidence="5">Raffinose synthase protein-like protein Sip1</fullName>
    </submittedName>
</protein>
<gene>
    <name evidence="5" type="ORF">BCR34DRAFT_551900</name>
</gene>
<dbReference type="PANTHER" id="PTHR31268">
    <property type="match status" value="1"/>
</dbReference>
<evidence type="ECO:0000256" key="4">
    <source>
        <dbReference type="ARBA" id="ARBA00049426"/>
    </source>
</evidence>
<reference evidence="5 6" key="1">
    <citation type="submission" date="2016-07" db="EMBL/GenBank/DDBJ databases">
        <title>Pervasive Adenine N6-methylation of Active Genes in Fungi.</title>
        <authorList>
            <consortium name="DOE Joint Genome Institute"/>
            <person name="Mondo S.J."/>
            <person name="Dannebaum R.O."/>
            <person name="Kuo R.C."/>
            <person name="Labutti K."/>
            <person name="Haridas S."/>
            <person name="Kuo A."/>
            <person name="Salamov A."/>
            <person name="Ahrendt S.R."/>
            <person name="Lipzen A."/>
            <person name="Sullivan W."/>
            <person name="Andreopoulos W.B."/>
            <person name="Clum A."/>
            <person name="Lindquist E."/>
            <person name="Daum C."/>
            <person name="Ramamoorthy G.K."/>
            <person name="Gryganskyi A."/>
            <person name="Culley D."/>
            <person name="Magnuson J.K."/>
            <person name="James T.Y."/>
            <person name="O'Malley M.A."/>
            <person name="Stajich J.E."/>
            <person name="Spatafora J.W."/>
            <person name="Visel A."/>
            <person name="Grigoriev I.V."/>
        </authorList>
    </citation>
    <scope>NUCLEOTIDE SEQUENCE [LARGE SCALE GENOMIC DNA]</scope>
    <source>
        <strain evidence="5 6">CBS 115471</strain>
    </source>
</reference>
<dbReference type="FunFam" id="3.20.20.70:FF:000222">
    <property type="entry name" value="Raffinose synthase Sip1 protein"/>
    <property type="match status" value="1"/>
</dbReference>
<dbReference type="InterPro" id="IPR013785">
    <property type="entry name" value="Aldolase_TIM"/>
</dbReference>
<evidence type="ECO:0000256" key="2">
    <source>
        <dbReference type="ARBA" id="ARBA00007240"/>
    </source>
</evidence>
<evidence type="ECO:0000313" key="6">
    <source>
        <dbReference type="Proteomes" id="UP000193144"/>
    </source>
</evidence>
<accession>A0A1Y2ABG6</accession>
<name>A0A1Y2ABG6_9PLEO</name>
<dbReference type="SUPFAM" id="SSF51445">
    <property type="entry name" value="(Trans)glycosidases"/>
    <property type="match status" value="1"/>
</dbReference>
<comment type="catalytic activity">
    <reaction evidence="1">
        <text>Hydrolysis of terminal, non-reducing alpha-D-galactose residues in alpha-D-galactosides, including galactose oligosaccharides, galactomannans and galactolipids.</text>
        <dbReference type="EC" id="3.2.1.22"/>
    </reaction>
</comment>
<keyword evidence="6" id="KW-1185">Reference proteome</keyword>
<dbReference type="GO" id="GO:0047274">
    <property type="term" value="F:galactinol-sucrose galactosyltransferase activity"/>
    <property type="evidence" value="ECO:0007669"/>
    <property type="project" value="UniProtKB-EC"/>
</dbReference>
<evidence type="ECO:0000256" key="1">
    <source>
        <dbReference type="ARBA" id="ARBA00001255"/>
    </source>
</evidence>
<dbReference type="Gene3D" id="3.20.20.70">
    <property type="entry name" value="Aldolase class I"/>
    <property type="match status" value="1"/>
</dbReference>
<comment type="catalytic activity">
    <reaction evidence="4">
        <text>alpha-D-galactosyl-(1-&gt;3)-1D-myo-inositol + sucrose = raffinose + myo-inositol</text>
        <dbReference type="Rhea" id="RHEA:20161"/>
        <dbReference type="ChEBI" id="CHEBI:16634"/>
        <dbReference type="ChEBI" id="CHEBI:17268"/>
        <dbReference type="ChEBI" id="CHEBI:17505"/>
        <dbReference type="ChEBI" id="CHEBI:17992"/>
        <dbReference type="EC" id="2.4.1.82"/>
    </reaction>
</comment>
<dbReference type="EMBL" id="MCFA01000001">
    <property type="protein sequence ID" value="ORY19899.1"/>
    <property type="molecule type" value="Genomic_DNA"/>
</dbReference>